<gene>
    <name evidence="2" type="ORF">HID58_069826</name>
</gene>
<comment type="caution">
    <text evidence="2">The sequence shown here is derived from an EMBL/GenBank/DDBJ whole genome shotgun (WGS) entry which is preliminary data.</text>
</comment>
<feature type="region of interest" description="Disordered" evidence="1">
    <location>
        <begin position="204"/>
        <end position="251"/>
    </location>
</feature>
<reference evidence="2 3" key="1">
    <citation type="submission" date="2021-05" db="EMBL/GenBank/DDBJ databases">
        <title>Genome Assembly of Synthetic Allotetraploid Brassica napus Reveals Homoeologous Exchanges between Subgenomes.</title>
        <authorList>
            <person name="Davis J.T."/>
        </authorList>
    </citation>
    <scope>NUCLEOTIDE SEQUENCE [LARGE SCALE GENOMIC DNA]</scope>
    <source>
        <strain evidence="3">cv. Da-Ae</strain>
        <tissue evidence="2">Seedling</tissue>
    </source>
</reference>
<organism evidence="2 3">
    <name type="scientific">Brassica napus</name>
    <name type="common">Rape</name>
    <dbReference type="NCBI Taxonomy" id="3708"/>
    <lineage>
        <taxon>Eukaryota</taxon>
        <taxon>Viridiplantae</taxon>
        <taxon>Streptophyta</taxon>
        <taxon>Embryophyta</taxon>
        <taxon>Tracheophyta</taxon>
        <taxon>Spermatophyta</taxon>
        <taxon>Magnoliopsida</taxon>
        <taxon>eudicotyledons</taxon>
        <taxon>Gunneridae</taxon>
        <taxon>Pentapetalae</taxon>
        <taxon>rosids</taxon>
        <taxon>malvids</taxon>
        <taxon>Brassicales</taxon>
        <taxon>Brassicaceae</taxon>
        <taxon>Brassiceae</taxon>
        <taxon>Brassica</taxon>
    </lineage>
</organism>
<feature type="compositionally biased region" description="Basic and acidic residues" evidence="1">
    <location>
        <begin position="57"/>
        <end position="95"/>
    </location>
</feature>
<dbReference type="EMBL" id="JAGKQM010000016">
    <property type="protein sequence ID" value="KAH0872464.1"/>
    <property type="molecule type" value="Genomic_DNA"/>
</dbReference>
<evidence type="ECO:0008006" key="4">
    <source>
        <dbReference type="Google" id="ProtNLM"/>
    </source>
</evidence>
<evidence type="ECO:0000313" key="3">
    <source>
        <dbReference type="Proteomes" id="UP000824890"/>
    </source>
</evidence>
<evidence type="ECO:0000256" key="1">
    <source>
        <dbReference type="SAM" id="MobiDB-lite"/>
    </source>
</evidence>
<name>A0ABQ7YWZ6_BRANA</name>
<feature type="compositionally biased region" description="Basic and acidic residues" evidence="1">
    <location>
        <begin position="26"/>
        <end position="43"/>
    </location>
</feature>
<sequence>MQKESGGSAATDNTPFQFVAAPSLAPEKEGGSFHRYQFDRREASGYSHFNRSYYSSGRREDRNRSRYDTHRENSYHPYHNRDKNRSYRTPLDHGRTQPPTKMQWRPRTADSPHHSRDRPHDSHHPTGAEDSSSPILPSPPVRGVPLRSDHNSGNQNSPQLQGPIERGSPLAQEQPLEIQNGLEKALGEVREAMHQYTLCADPAESAARKERMHQSEEQGEFHETAASMVQTTSENMVPPPPPQRRTRPLKS</sequence>
<proteinExistence type="predicted"/>
<keyword evidence="3" id="KW-1185">Reference proteome</keyword>
<feature type="region of interest" description="Disordered" evidence="1">
    <location>
        <begin position="1"/>
        <end position="167"/>
    </location>
</feature>
<feature type="compositionally biased region" description="Polar residues" evidence="1">
    <location>
        <begin position="151"/>
        <end position="160"/>
    </location>
</feature>
<accession>A0ABQ7YWZ6</accession>
<evidence type="ECO:0000313" key="2">
    <source>
        <dbReference type="EMBL" id="KAH0872464.1"/>
    </source>
</evidence>
<dbReference type="Proteomes" id="UP000824890">
    <property type="component" value="Unassembled WGS sequence"/>
</dbReference>
<protein>
    <recommendedName>
        <fullName evidence="4">Periphilin-1-like</fullName>
    </recommendedName>
</protein>
<feature type="compositionally biased region" description="Basic and acidic residues" evidence="1">
    <location>
        <begin position="206"/>
        <end position="223"/>
    </location>
</feature>
<feature type="compositionally biased region" description="Basic and acidic residues" evidence="1">
    <location>
        <begin position="107"/>
        <end position="127"/>
    </location>
</feature>